<keyword evidence="3" id="KW-1185">Reference proteome</keyword>
<protein>
    <submittedName>
        <fullName evidence="2">Uncharacterized protein</fullName>
    </submittedName>
</protein>
<gene>
    <name evidence="2" type="ORF">V1477_010964</name>
</gene>
<sequence>MTMAVERAKQPVEQASKQASRQAGKQASKQASRQAGRQAGRPAGDHPTSHTPDTIKPVAATSMGPTLCTSVHAQTILNMIFCHGNFYDSIIDRQINDFQI</sequence>
<feature type="compositionally biased region" description="Basic and acidic residues" evidence="1">
    <location>
        <begin position="1"/>
        <end position="10"/>
    </location>
</feature>
<proteinExistence type="predicted"/>
<feature type="region of interest" description="Disordered" evidence="1">
    <location>
        <begin position="1"/>
        <end position="61"/>
    </location>
</feature>
<name>A0ABD2C3G1_VESMC</name>
<dbReference type="EMBL" id="JAYRBN010000061">
    <property type="protein sequence ID" value="KAL2739575.1"/>
    <property type="molecule type" value="Genomic_DNA"/>
</dbReference>
<evidence type="ECO:0000313" key="2">
    <source>
        <dbReference type="EMBL" id="KAL2739575.1"/>
    </source>
</evidence>
<dbReference type="AlphaFoldDB" id="A0ABD2C3G1"/>
<evidence type="ECO:0000313" key="3">
    <source>
        <dbReference type="Proteomes" id="UP001607303"/>
    </source>
</evidence>
<accession>A0ABD2C3G1</accession>
<evidence type="ECO:0000256" key="1">
    <source>
        <dbReference type="SAM" id="MobiDB-lite"/>
    </source>
</evidence>
<dbReference type="Proteomes" id="UP001607303">
    <property type="component" value="Unassembled WGS sequence"/>
</dbReference>
<organism evidence="2 3">
    <name type="scientific">Vespula maculifrons</name>
    <name type="common">Eastern yellow jacket</name>
    <name type="synonym">Wasp</name>
    <dbReference type="NCBI Taxonomy" id="7453"/>
    <lineage>
        <taxon>Eukaryota</taxon>
        <taxon>Metazoa</taxon>
        <taxon>Ecdysozoa</taxon>
        <taxon>Arthropoda</taxon>
        <taxon>Hexapoda</taxon>
        <taxon>Insecta</taxon>
        <taxon>Pterygota</taxon>
        <taxon>Neoptera</taxon>
        <taxon>Endopterygota</taxon>
        <taxon>Hymenoptera</taxon>
        <taxon>Apocrita</taxon>
        <taxon>Aculeata</taxon>
        <taxon>Vespoidea</taxon>
        <taxon>Vespidae</taxon>
        <taxon>Vespinae</taxon>
        <taxon>Vespula</taxon>
    </lineage>
</organism>
<feature type="compositionally biased region" description="Polar residues" evidence="1">
    <location>
        <begin position="13"/>
        <end position="35"/>
    </location>
</feature>
<reference evidence="2 3" key="1">
    <citation type="journal article" date="2024" name="Ann. Entomol. Soc. Am.">
        <title>Genomic analyses of the southern and eastern yellowjacket wasps (Hymenoptera: Vespidae) reveal evolutionary signatures of social life.</title>
        <authorList>
            <person name="Catto M.A."/>
            <person name="Caine P.B."/>
            <person name="Orr S.E."/>
            <person name="Hunt B.G."/>
            <person name="Goodisman M.A.D."/>
        </authorList>
    </citation>
    <scope>NUCLEOTIDE SEQUENCE [LARGE SCALE GENOMIC DNA]</scope>
    <source>
        <strain evidence="2">232</strain>
        <tissue evidence="2">Head and thorax</tissue>
    </source>
</reference>
<comment type="caution">
    <text evidence="2">The sequence shown here is derived from an EMBL/GenBank/DDBJ whole genome shotgun (WGS) entry which is preliminary data.</text>
</comment>